<name>A0ABV0BZ84_9SPHI</name>
<evidence type="ECO:0000313" key="7">
    <source>
        <dbReference type="Proteomes" id="UP001409291"/>
    </source>
</evidence>
<comment type="caution">
    <text evidence="6">The sequence shown here is derived from an EMBL/GenBank/DDBJ whole genome shotgun (WGS) entry which is preliminary data.</text>
</comment>
<dbReference type="GO" id="GO:0008800">
    <property type="term" value="F:beta-lactamase activity"/>
    <property type="evidence" value="ECO:0007669"/>
    <property type="project" value="UniProtKB-EC"/>
</dbReference>
<evidence type="ECO:0000256" key="4">
    <source>
        <dbReference type="SAM" id="SignalP"/>
    </source>
</evidence>
<dbReference type="SUPFAM" id="SSF56601">
    <property type="entry name" value="beta-lactamase/transpeptidase-like"/>
    <property type="match status" value="1"/>
</dbReference>
<evidence type="ECO:0000256" key="2">
    <source>
        <dbReference type="ARBA" id="ARBA00009009"/>
    </source>
</evidence>
<comment type="similarity">
    <text evidence="2">Belongs to the class-A beta-lactamase family.</text>
</comment>
<gene>
    <name evidence="6" type="primary">bla</name>
    <name evidence="6" type="ORF">ABE541_22680</name>
</gene>
<protein>
    <recommendedName>
        <fullName evidence="3">beta-lactamase</fullName>
        <ecNumber evidence="3">3.5.2.6</ecNumber>
    </recommendedName>
</protein>
<dbReference type="NCBIfam" id="NF033103">
    <property type="entry name" value="bla_class_A"/>
    <property type="match status" value="1"/>
</dbReference>
<evidence type="ECO:0000256" key="1">
    <source>
        <dbReference type="ARBA" id="ARBA00001526"/>
    </source>
</evidence>
<feature type="chain" id="PRO_5047103719" description="beta-lactamase" evidence="4">
    <location>
        <begin position="21"/>
        <end position="302"/>
    </location>
</feature>
<dbReference type="RefSeq" id="WP_132771083.1">
    <property type="nucleotide sequence ID" value="NZ_JAOQNK010000001.1"/>
</dbReference>
<dbReference type="Proteomes" id="UP001409291">
    <property type="component" value="Unassembled WGS sequence"/>
</dbReference>
<evidence type="ECO:0000259" key="5">
    <source>
        <dbReference type="Pfam" id="PF13354"/>
    </source>
</evidence>
<keyword evidence="4" id="KW-0732">Signal</keyword>
<comment type="catalytic activity">
    <reaction evidence="1">
        <text>a beta-lactam + H2O = a substituted beta-amino acid</text>
        <dbReference type="Rhea" id="RHEA:20401"/>
        <dbReference type="ChEBI" id="CHEBI:15377"/>
        <dbReference type="ChEBI" id="CHEBI:35627"/>
        <dbReference type="ChEBI" id="CHEBI:140347"/>
        <dbReference type="EC" id="3.5.2.6"/>
    </reaction>
</comment>
<evidence type="ECO:0000313" key="6">
    <source>
        <dbReference type="EMBL" id="MEN5380090.1"/>
    </source>
</evidence>
<dbReference type="PRINTS" id="PR00118">
    <property type="entry name" value="BLACTAMASEA"/>
</dbReference>
<dbReference type="EC" id="3.5.2.6" evidence="3"/>
<dbReference type="NCBIfam" id="NF012099">
    <property type="entry name" value="SubclassA2"/>
    <property type="match status" value="1"/>
</dbReference>
<dbReference type="InterPro" id="IPR012338">
    <property type="entry name" value="Beta-lactam/transpept-like"/>
</dbReference>
<accession>A0ABV0BZ84</accession>
<feature type="domain" description="Beta-lactamase class A catalytic" evidence="5">
    <location>
        <begin position="47"/>
        <end position="271"/>
    </location>
</feature>
<keyword evidence="7" id="KW-1185">Reference proteome</keyword>
<organism evidence="6 7">
    <name type="scientific">Sphingobacterium kitahiroshimense</name>
    <dbReference type="NCBI Taxonomy" id="470446"/>
    <lineage>
        <taxon>Bacteria</taxon>
        <taxon>Pseudomonadati</taxon>
        <taxon>Bacteroidota</taxon>
        <taxon>Sphingobacteriia</taxon>
        <taxon>Sphingobacteriales</taxon>
        <taxon>Sphingobacteriaceae</taxon>
        <taxon>Sphingobacterium</taxon>
    </lineage>
</organism>
<dbReference type="Gene3D" id="3.40.710.10">
    <property type="entry name" value="DD-peptidase/beta-lactamase superfamily"/>
    <property type="match status" value="1"/>
</dbReference>
<dbReference type="InterPro" id="IPR045155">
    <property type="entry name" value="Beta-lactam_cat"/>
</dbReference>
<reference evidence="6 7" key="1">
    <citation type="submission" date="2024-04" db="EMBL/GenBank/DDBJ databases">
        <title>WGS of bacteria from Torrens River.</title>
        <authorList>
            <person name="Wyrsch E.R."/>
            <person name="Drigo B."/>
        </authorList>
    </citation>
    <scope>NUCLEOTIDE SEQUENCE [LARGE SCALE GENOMIC DNA]</scope>
    <source>
        <strain evidence="6 7">TWI391</strain>
    </source>
</reference>
<proteinExistence type="inferred from homology"/>
<evidence type="ECO:0000256" key="3">
    <source>
        <dbReference type="ARBA" id="ARBA00012865"/>
    </source>
</evidence>
<keyword evidence="6" id="KW-0378">Hydrolase</keyword>
<dbReference type="Pfam" id="PF13354">
    <property type="entry name" value="Beta-lactamase2"/>
    <property type="match status" value="1"/>
</dbReference>
<dbReference type="PANTHER" id="PTHR35333">
    <property type="entry name" value="BETA-LACTAMASE"/>
    <property type="match status" value="1"/>
</dbReference>
<feature type="signal peptide" evidence="4">
    <location>
        <begin position="1"/>
        <end position="20"/>
    </location>
</feature>
<sequence length="302" mass="33958">MGKLLQIAFFSLLFTITAHAQSIEGLRKNIQQIMQNKDAVVGVAINGINHSDTLGVNADRRLPMQSVFKFPLAIVMLTEIDKGNFKLDQKIEITKRDLTPEIWSPIREKYPTGTTLTIKEILEYTITLSDNVGCDVLLKLLGGPQVVESYFVKKGFKDISIKINEKTMQSNWDKQFLNWSTPKEMNRILQTYYVNKNNLLSMPMYDFLWTTMKSTNTGLKQLKGQLPDQTVVAHKTGSSGTNKKTGITAALNDVGVVLLPSGEYFVISVFVTHSKENQETNERIISDIAKAAWDFFTGANQL</sequence>
<dbReference type="InterPro" id="IPR000871">
    <property type="entry name" value="Beta-lactam_class-A"/>
</dbReference>
<dbReference type="EMBL" id="JBDJNQ010000013">
    <property type="protein sequence ID" value="MEN5380090.1"/>
    <property type="molecule type" value="Genomic_DNA"/>
</dbReference>
<dbReference type="PANTHER" id="PTHR35333:SF3">
    <property type="entry name" value="BETA-LACTAMASE-TYPE TRANSPEPTIDASE FOLD CONTAINING PROTEIN"/>
    <property type="match status" value="1"/>
</dbReference>